<evidence type="ECO:0000256" key="1">
    <source>
        <dbReference type="ARBA" id="ARBA00009986"/>
    </source>
</evidence>
<dbReference type="EMBL" id="WKPJ01000037">
    <property type="protein sequence ID" value="MSA90902.1"/>
    <property type="molecule type" value="Genomic_DNA"/>
</dbReference>
<keyword evidence="2 4" id="KW-0560">Oxidoreductase</keyword>
<gene>
    <name evidence="10" type="ORF">GKD88_16010</name>
    <name evidence="9" type="ORF">GKE08_16335</name>
</gene>
<dbReference type="InterPro" id="IPR016163">
    <property type="entry name" value="Ald_DH_C"/>
</dbReference>
<dbReference type="RefSeq" id="WP_154240330.1">
    <property type="nucleotide sequence ID" value="NZ_CALJPI010000082.1"/>
</dbReference>
<proteinExistence type="inferred from homology"/>
<dbReference type="InterPro" id="IPR016160">
    <property type="entry name" value="Ald_DH_CS_CYS"/>
</dbReference>
<evidence type="ECO:0000256" key="7">
    <source>
        <dbReference type="RuleBase" id="RU003345"/>
    </source>
</evidence>
<feature type="domain" description="Aldehyde dehydrogenase" evidence="8">
    <location>
        <begin position="2"/>
        <end position="425"/>
    </location>
</feature>
<dbReference type="PIRSF" id="PIRSF036492">
    <property type="entry name" value="ALDH"/>
    <property type="match status" value="1"/>
</dbReference>
<dbReference type="Gene3D" id="3.40.309.10">
    <property type="entry name" value="Aldehyde Dehydrogenase, Chain A, domain 2"/>
    <property type="match status" value="1"/>
</dbReference>
<dbReference type="AlphaFoldDB" id="A0A6N7SB71"/>
<dbReference type="Pfam" id="PF00171">
    <property type="entry name" value="Aldedh"/>
    <property type="match status" value="1"/>
</dbReference>
<name>A0A6N7SB71_9FIRM</name>
<evidence type="ECO:0000313" key="11">
    <source>
        <dbReference type="Proteomes" id="UP000433575"/>
    </source>
</evidence>
<dbReference type="EMBL" id="WKPI01000039">
    <property type="protein sequence ID" value="MSC34633.1"/>
    <property type="molecule type" value="Genomic_DNA"/>
</dbReference>
<accession>A0A6N7SB71</accession>
<dbReference type="SUPFAM" id="SSF53720">
    <property type="entry name" value="ALDH-like"/>
    <property type="match status" value="1"/>
</dbReference>
<dbReference type="FunFam" id="3.40.605.10:FF:000004">
    <property type="entry name" value="Aldehyde dehydrogenase"/>
    <property type="match status" value="1"/>
</dbReference>
<dbReference type="Proteomes" id="UP000433575">
    <property type="component" value="Unassembled WGS sequence"/>
</dbReference>
<keyword evidence="12" id="KW-1185">Reference proteome</keyword>
<dbReference type="Proteomes" id="UP000480929">
    <property type="component" value="Unassembled WGS sequence"/>
</dbReference>
<evidence type="ECO:0000256" key="2">
    <source>
        <dbReference type="ARBA" id="ARBA00023002"/>
    </source>
</evidence>
<dbReference type="GO" id="GO:0004029">
    <property type="term" value="F:aldehyde dehydrogenase (NAD+) activity"/>
    <property type="evidence" value="ECO:0007669"/>
    <property type="project" value="TreeGrafter"/>
</dbReference>
<dbReference type="GO" id="GO:0005737">
    <property type="term" value="C:cytoplasm"/>
    <property type="evidence" value="ECO:0007669"/>
    <property type="project" value="TreeGrafter"/>
</dbReference>
<dbReference type="Gene3D" id="3.40.605.10">
    <property type="entry name" value="Aldehyde Dehydrogenase, Chain A, domain 1"/>
    <property type="match status" value="1"/>
</dbReference>
<feature type="active site" evidence="5 6">
    <location>
        <position position="209"/>
    </location>
</feature>
<evidence type="ECO:0000313" key="10">
    <source>
        <dbReference type="EMBL" id="MSC34633.1"/>
    </source>
</evidence>
<dbReference type="PROSITE" id="PS00687">
    <property type="entry name" value="ALDEHYDE_DEHYDR_GLU"/>
    <property type="match status" value="1"/>
</dbReference>
<dbReference type="CDD" id="cd07136">
    <property type="entry name" value="ALDH_YwdH-P39616"/>
    <property type="match status" value="1"/>
</dbReference>
<evidence type="ECO:0000256" key="5">
    <source>
        <dbReference type="PIRSR" id="PIRSR036492-1"/>
    </source>
</evidence>
<reference evidence="11 12" key="1">
    <citation type="journal article" date="2019" name="Nat. Med.">
        <title>A library of human gut bacterial isolates paired with longitudinal multiomics data enables mechanistic microbiome research.</title>
        <authorList>
            <person name="Poyet M."/>
            <person name="Groussin M."/>
            <person name="Gibbons S.M."/>
            <person name="Avila-Pacheco J."/>
            <person name="Jiang X."/>
            <person name="Kearney S.M."/>
            <person name="Perrotta A.R."/>
            <person name="Berdy B."/>
            <person name="Zhao S."/>
            <person name="Lieberman T.D."/>
            <person name="Swanson P.K."/>
            <person name="Smith M."/>
            <person name="Roesemann S."/>
            <person name="Alexander J.E."/>
            <person name="Rich S.A."/>
            <person name="Livny J."/>
            <person name="Vlamakis H."/>
            <person name="Clish C."/>
            <person name="Bullock K."/>
            <person name="Deik A."/>
            <person name="Scott J."/>
            <person name="Pierce K.A."/>
            <person name="Xavier R.J."/>
            <person name="Alm E.J."/>
        </authorList>
    </citation>
    <scope>NUCLEOTIDE SEQUENCE [LARGE SCALE GENOMIC DNA]</scope>
    <source>
        <strain evidence="9 11">BIOML-A4</strain>
        <strain evidence="10 12">BIOML-A5</strain>
    </source>
</reference>
<keyword evidence="3" id="KW-0520">NAD</keyword>
<dbReference type="GO" id="GO:0006081">
    <property type="term" value="P:aldehyde metabolic process"/>
    <property type="evidence" value="ECO:0007669"/>
    <property type="project" value="InterPro"/>
</dbReference>
<protein>
    <recommendedName>
        <fullName evidence="4">Aldehyde dehydrogenase</fullName>
    </recommendedName>
</protein>
<evidence type="ECO:0000256" key="6">
    <source>
        <dbReference type="PROSITE-ProRule" id="PRU10007"/>
    </source>
</evidence>
<comment type="similarity">
    <text evidence="1 4 7">Belongs to the aldehyde dehydrogenase family.</text>
</comment>
<dbReference type="InterPro" id="IPR016161">
    <property type="entry name" value="Ald_DH/histidinol_DH"/>
</dbReference>
<dbReference type="PANTHER" id="PTHR43570">
    <property type="entry name" value="ALDEHYDE DEHYDROGENASE"/>
    <property type="match status" value="1"/>
</dbReference>
<evidence type="ECO:0000313" key="9">
    <source>
        <dbReference type="EMBL" id="MSA90902.1"/>
    </source>
</evidence>
<evidence type="ECO:0000256" key="3">
    <source>
        <dbReference type="ARBA" id="ARBA00023027"/>
    </source>
</evidence>
<dbReference type="InterPro" id="IPR029510">
    <property type="entry name" value="Ald_DH_CS_GLU"/>
</dbReference>
<dbReference type="InterPro" id="IPR015590">
    <property type="entry name" value="Aldehyde_DH_dom"/>
</dbReference>
<dbReference type="OrthoDB" id="9762913at2"/>
<evidence type="ECO:0000256" key="4">
    <source>
        <dbReference type="PIRNR" id="PIRNR036492"/>
    </source>
</evidence>
<evidence type="ECO:0000259" key="8">
    <source>
        <dbReference type="Pfam" id="PF00171"/>
    </source>
</evidence>
<dbReference type="PROSITE" id="PS00070">
    <property type="entry name" value="ALDEHYDE_DEHYDR_CYS"/>
    <property type="match status" value="1"/>
</dbReference>
<dbReference type="PANTHER" id="PTHR43570:SF16">
    <property type="entry name" value="ALDEHYDE DEHYDROGENASE TYPE III, ISOFORM Q"/>
    <property type="match status" value="1"/>
</dbReference>
<comment type="caution">
    <text evidence="9">The sequence shown here is derived from an EMBL/GenBank/DDBJ whole genome shotgun (WGS) entry which is preliminary data.</text>
</comment>
<feature type="active site" evidence="5">
    <location>
        <position position="243"/>
    </location>
</feature>
<evidence type="ECO:0000313" key="12">
    <source>
        <dbReference type="Proteomes" id="UP000480929"/>
    </source>
</evidence>
<sequence length="454" mass="50948">MEIKTCVENQRTYFKTHATLSYAFRYEALTLLQRVIRDHELEIMEALKQDLGKSNFESYMSEIGIVLEELNYAKKHLKQWMKPQRVPTPLAQFPAVSFTLAEPYGVALIMAPWNYPFQLTLSPLIGAIAAGNCAIVKPSAYAPATSHLIAELLGTIYDENYIAVIEGGREENSELLQQRFDTIFFTGGVQVGRLVMEQAAKWLTPVTLELGGKSPCLVDASADIQRAARRIVFGKLLNAGQTCVAPDYILVDQRVKAPLIEALRSEIHRQYGTNPTLNENYLRIINEKHEQRLSAALAGQPILCGGLWNQHKLMPTLVDEPEPDSILMQEEIFGPILPILSYTHFSEALRFIEQREKPLAAYLFSENQKHQDRFLRECSFGGGCINDTIIHLATSAMPFGGVGQSGMGGYHGLASFNAFSHTKSIVDKSTWIDLPVRYQPAAPWKSKLLRKFMK</sequence>
<organism evidence="9 11">
    <name type="scientific">Holdemania massiliensis</name>
    <dbReference type="NCBI Taxonomy" id="1468449"/>
    <lineage>
        <taxon>Bacteria</taxon>
        <taxon>Bacillati</taxon>
        <taxon>Bacillota</taxon>
        <taxon>Erysipelotrichia</taxon>
        <taxon>Erysipelotrichales</taxon>
        <taxon>Erysipelotrichaceae</taxon>
        <taxon>Holdemania</taxon>
    </lineage>
</organism>
<dbReference type="InterPro" id="IPR016162">
    <property type="entry name" value="Ald_DH_N"/>
</dbReference>
<dbReference type="InterPro" id="IPR012394">
    <property type="entry name" value="Aldehyde_DH_NAD(P)"/>
</dbReference>
<dbReference type="FunFam" id="3.40.309.10:FF:000003">
    <property type="entry name" value="Aldehyde dehydrogenase"/>
    <property type="match status" value="1"/>
</dbReference>